<evidence type="ECO:0000256" key="9">
    <source>
        <dbReference type="RuleBase" id="RU363031"/>
    </source>
</evidence>
<dbReference type="GO" id="GO:0000428">
    <property type="term" value="C:DNA-directed RNA polymerase complex"/>
    <property type="evidence" value="ECO:0007669"/>
    <property type="project" value="UniProtKB-KW"/>
</dbReference>
<dbReference type="Pfam" id="PF10385">
    <property type="entry name" value="RNA_pol_Rpb2_45"/>
    <property type="match status" value="1"/>
</dbReference>
<dbReference type="PANTHER" id="PTHR20856">
    <property type="entry name" value="DNA-DIRECTED RNA POLYMERASE I SUBUNIT 2"/>
    <property type="match status" value="1"/>
</dbReference>
<feature type="domain" description="DNA-directed RNA polymerase beta subunit external 1" evidence="13">
    <location>
        <begin position="438"/>
        <end position="492"/>
    </location>
</feature>
<dbReference type="CDD" id="cd00653">
    <property type="entry name" value="RNA_pol_B_RPB2"/>
    <property type="match status" value="1"/>
</dbReference>
<feature type="domain" description="DNA-directed RNA polymerase subunit 2 hybrid-binding" evidence="10">
    <location>
        <begin position="573"/>
        <end position="951"/>
    </location>
</feature>
<dbReference type="InterPro" id="IPR015712">
    <property type="entry name" value="DNA-dir_RNA_pol_su2"/>
</dbReference>
<keyword evidence="2 7" id="KW-0240">DNA-directed RNA polymerase</keyword>
<proteinExistence type="inferred from homology"/>
<dbReference type="Gene3D" id="2.40.50.150">
    <property type="match status" value="1"/>
</dbReference>
<evidence type="ECO:0000259" key="10">
    <source>
        <dbReference type="Pfam" id="PF00562"/>
    </source>
</evidence>
<evidence type="ECO:0000259" key="13">
    <source>
        <dbReference type="Pfam" id="PF10385"/>
    </source>
</evidence>
<dbReference type="Gene3D" id="2.40.50.100">
    <property type="match status" value="1"/>
</dbReference>
<dbReference type="InterPro" id="IPR014724">
    <property type="entry name" value="RNA_pol_RPB2_OB-fold"/>
</dbReference>
<dbReference type="PROSITE" id="PS01166">
    <property type="entry name" value="RNA_POL_BETA"/>
    <property type="match status" value="1"/>
</dbReference>
<keyword evidence="14" id="KW-0934">Plastid</keyword>
<dbReference type="AlphaFoldDB" id="A0A7G1MNC8"/>
<geneLocation type="plastid" evidence="14"/>
<dbReference type="InterPro" id="IPR007120">
    <property type="entry name" value="DNA-dir_RNAP_su2_dom"/>
</dbReference>
<comment type="function">
    <text evidence="7 9">DNA-dependent RNA polymerase catalyzes the transcription of DNA into RNA using the four ribonucleoside triphosphates as substrates.</text>
</comment>
<dbReference type="GO" id="GO:0006351">
    <property type="term" value="P:DNA-templated transcription"/>
    <property type="evidence" value="ECO:0007669"/>
    <property type="project" value="UniProtKB-UniRule"/>
</dbReference>
<dbReference type="InterPro" id="IPR037033">
    <property type="entry name" value="DNA-dir_RNAP_su2_hyb_sf"/>
</dbReference>
<comment type="subunit">
    <text evidence="9">In plastids the minimal PEP RNA polymerase catalytic core is composed of four subunits: alpha, beta, beta', and beta''. When a (nuclear-encoded) sigma factor is associated with the core the holoenzyme is formed, which can initiate transcription.</text>
</comment>
<sequence length="1043" mass="120284">MNKKAFVTTLPSFIAAQCSSFCWFLSQGILETFHILPFNILEEQLFDLNFYCEHYFFTHSKNTILDAKTYNTTFALKVYIPITFLRFQKQVFRKTEGILEHELLFLGEIPLMTNKGTFIINGYEKIIIHYFIKKQGLIYDLNSLDHNRIYSALLIPKTGVWVKLELNEDILTICINKEKKLNIFDFFKLFYLSPKDLCLLFPCFKLLNFTKTEKRIQNEARLNFQNQLFNVCFYELNVNIRDEFKKTFFHSSNQSTTLTLQDIFSIINHLFFLRSHNILCDEPDHLTNKVIIPVGKILQKQFLFSLHHLKRQLTSRLLNFDLWKIKLHKLINSVSLLSIFNIFFSSSQLVQFFDQTNLLAELAHRNRLNTLSIGTMISLKARDIHTSQFGRICPLETPEGFKTGIILALSIYSQINNSGSIEIPFFIVKNGYILTQFPAIYLTAKEEECKKIAMADIRINSLGKIIQKYVTIRLYQKFYVVLSNEVELIAVSTQQLFSFGASLIPFIEHNDGNRALMGANMQRQSTPLIYPHKPIIGTGLEMQFASDLAIKSFSSGIIFDIFHNFVIILSVKARILRYFIQKYIRTNQDTFNNQRFIIWKGEFVKSGQILADEATMEQGEIALGQNLLVAYMSWNGYNFEDSILINEHLLYSDLLTSIKITQFTLFVKYTINGIEYLTKNIPEVNDLMTKNLDLNGIIKKGIFVQPNDLIIGKRTPFTEKDIQNYSFLLTVFEFKNIFFGYNTSIYATKTFFGRVLDVLICSNESNKYLPKNTRFLITIFFAQIRKITVGDKIAGRHGNKGIISKILANQDMPFLPNGKIIDLILNPLGVPSRMNVGQLFEGLLGFAGTILERRFKILPFDERFGDHASYLLIFKYLQKAKNYSKNLWIFNKTIPGKIIVRDGKTGNCFDNSIVIGTSYFIKLIHFSEDKLHFRSTGPYSLITQQPLHGKSADGGQRFGEMEVWALEAFGAAYTLQEMLNVKSDDVKNRNKLLNSILEDEAFTFSGIPESFKLLILELKALGLDLLAFKSNNSLKIKNFVFLK</sequence>
<evidence type="ECO:0000256" key="8">
    <source>
        <dbReference type="RuleBase" id="RU000434"/>
    </source>
</evidence>
<name>A0A7G1MNC8_9STRA</name>
<dbReference type="GO" id="GO:0032549">
    <property type="term" value="F:ribonucleoside binding"/>
    <property type="evidence" value="ECO:0007669"/>
    <property type="project" value="InterPro"/>
</dbReference>
<dbReference type="GO" id="GO:0003899">
    <property type="term" value="F:DNA-directed RNA polymerase activity"/>
    <property type="evidence" value="ECO:0007669"/>
    <property type="project" value="UniProtKB-UniRule"/>
</dbReference>
<dbReference type="EC" id="2.7.7.6" evidence="7 9"/>
<dbReference type="Gene3D" id="3.90.1100.10">
    <property type="match status" value="2"/>
</dbReference>
<protein>
    <recommendedName>
        <fullName evidence="7 9">DNA-directed RNA polymerase subunit beta</fullName>
        <shortName evidence="7">RNAP subunit beta</shortName>
        <ecNumber evidence="7 9">2.7.7.6</ecNumber>
    </recommendedName>
    <alternativeName>
        <fullName evidence="7">RNA polymerase subunit beta</fullName>
    </alternativeName>
    <alternativeName>
        <fullName evidence="7">Transcriptase subunit beta</fullName>
    </alternativeName>
</protein>
<dbReference type="InterPro" id="IPR042107">
    <property type="entry name" value="DNA-dir_RNA_pol_bsu_ext_1_sf"/>
</dbReference>
<dbReference type="SUPFAM" id="SSF64484">
    <property type="entry name" value="beta and beta-prime subunits of DNA dependent RNA-polymerase"/>
    <property type="match status" value="1"/>
</dbReference>
<comment type="similarity">
    <text evidence="1 7 8">Belongs to the RNA polymerase beta chain family.</text>
</comment>
<dbReference type="Gene3D" id="2.40.270.10">
    <property type="entry name" value="DNA-directed RNA polymerase, subunit 2, domain 6"/>
    <property type="match status" value="1"/>
</dbReference>
<reference evidence="14" key="1">
    <citation type="submission" date="2020-09" db="EMBL/GenBank/DDBJ databases">
        <title>Highly reduced plastid genomes of the non-photosynthetic dictyochophyceans Pteridomonas spp. (Ochrophyta, SAR).</title>
        <authorList>
            <person name="Kayama M."/>
            <person name="Kamikawa R."/>
        </authorList>
    </citation>
    <scope>NUCLEOTIDE SEQUENCE</scope>
    <source>
        <strain evidence="14">YPF1301</strain>
    </source>
</reference>
<keyword evidence="4 7" id="KW-0548">Nucleotidyltransferase</keyword>
<dbReference type="Gene3D" id="3.90.1800.10">
    <property type="entry name" value="RNA polymerase alpha subunit dimerisation domain"/>
    <property type="match status" value="1"/>
</dbReference>
<comment type="catalytic activity">
    <reaction evidence="6 7 9">
        <text>RNA(n) + a ribonucleoside 5'-triphosphate = RNA(n+1) + diphosphate</text>
        <dbReference type="Rhea" id="RHEA:21248"/>
        <dbReference type="Rhea" id="RHEA-COMP:14527"/>
        <dbReference type="Rhea" id="RHEA-COMP:17342"/>
        <dbReference type="ChEBI" id="CHEBI:33019"/>
        <dbReference type="ChEBI" id="CHEBI:61557"/>
        <dbReference type="ChEBI" id="CHEBI:140395"/>
        <dbReference type="EC" id="2.7.7.6"/>
    </reaction>
</comment>
<evidence type="ECO:0000256" key="2">
    <source>
        <dbReference type="ARBA" id="ARBA00022478"/>
    </source>
</evidence>
<evidence type="ECO:0000259" key="11">
    <source>
        <dbReference type="Pfam" id="PF04560"/>
    </source>
</evidence>
<dbReference type="InterPro" id="IPR007645">
    <property type="entry name" value="RNA_pol_Rpb2_3"/>
</dbReference>
<feature type="domain" description="RNA polymerase Rpb2" evidence="12">
    <location>
        <begin position="351"/>
        <end position="415"/>
    </location>
</feature>
<dbReference type="Gene3D" id="3.90.1110.10">
    <property type="entry name" value="RNA polymerase Rpb2, domain 2"/>
    <property type="match status" value="1"/>
</dbReference>
<gene>
    <name evidence="7 14" type="primary">rpoB</name>
</gene>
<dbReference type="InterPro" id="IPR007121">
    <property type="entry name" value="RNA_pol_bsu_CS"/>
</dbReference>
<dbReference type="InterPro" id="IPR007641">
    <property type="entry name" value="RNA_pol_Rpb2_7"/>
</dbReference>
<comment type="subunit">
    <text evidence="7">The RNAP catalytic core consists of 2 alpha, 1 beta, 1 beta' and 1 omega subunit. When a sigma factor is associated with the core the holoenzyme is formed, which can initiate transcription.</text>
</comment>
<dbReference type="InterPro" id="IPR019462">
    <property type="entry name" value="DNA-dir_RNA_pol_bsu_external_1"/>
</dbReference>
<dbReference type="GO" id="GO:0003677">
    <property type="term" value="F:DNA binding"/>
    <property type="evidence" value="ECO:0007669"/>
    <property type="project" value="UniProtKB-UniRule"/>
</dbReference>
<evidence type="ECO:0000259" key="12">
    <source>
        <dbReference type="Pfam" id="PF04565"/>
    </source>
</evidence>
<dbReference type="Pfam" id="PF04565">
    <property type="entry name" value="RNA_pol_Rpb2_3"/>
    <property type="match status" value="1"/>
</dbReference>
<evidence type="ECO:0000313" key="14">
    <source>
        <dbReference type="EMBL" id="BCL05867.1"/>
    </source>
</evidence>
<evidence type="ECO:0000256" key="4">
    <source>
        <dbReference type="ARBA" id="ARBA00022695"/>
    </source>
</evidence>
<dbReference type="InterPro" id="IPR037034">
    <property type="entry name" value="RNA_pol_Rpb2_2_sf"/>
</dbReference>
<evidence type="ECO:0000256" key="3">
    <source>
        <dbReference type="ARBA" id="ARBA00022679"/>
    </source>
</evidence>
<keyword evidence="5 7" id="KW-0804">Transcription</keyword>
<dbReference type="Pfam" id="PF04560">
    <property type="entry name" value="RNA_pol_Rpb2_7"/>
    <property type="match status" value="1"/>
</dbReference>
<feature type="domain" description="RNA polymerase Rpb2" evidence="11">
    <location>
        <begin position="954"/>
        <end position="1026"/>
    </location>
</feature>
<organism evidence="14">
    <name type="scientific">Pteridomonas sp. YPF1301</name>
    <dbReference type="NCBI Taxonomy" id="2766739"/>
    <lineage>
        <taxon>Eukaryota</taxon>
        <taxon>Sar</taxon>
        <taxon>Stramenopiles</taxon>
        <taxon>Ochrophyta</taxon>
        <taxon>Dictyochophyceae</taxon>
        <taxon>Pedinellales</taxon>
        <taxon>Pteridomonas</taxon>
    </lineage>
</organism>
<evidence type="ECO:0000256" key="5">
    <source>
        <dbReference type="ARBA" id="ARBA00023163"/>
    </source>
</evidence>
<keyword evidence="3 7" id="KW-0808">Transferase</keyword>
<dbReference type="InterPro" id="IPR010243">
    <property type="entry name" value="RNA_pol_bsu_bac"/>
</dbReference>
<dbReference type="HAMAP" id="MF_01321">
    <property type="entry name" value="RNApol_bact_RpoB"/>
    <property type="match status" value="1"/>
</dbReference>
<evidence type="ECO:0000256" key="6">
    <source>
        <dbReference type="ARBA" id="ARBA00048552"/>
    </source>
</evidence>
<evidence type="ECO:0000256" key="1">
    <source>
        <dbReference type="ARBA" id="ARBA00006835"/>
    </source>
</evidence>
<accession>A0A7G1MNC8</accession>
<dbReference type="Gene3D" id="2.30.150.10">
    <property type="entry name" value="DNA-directed RNA polymerase, beta subunit, external 1 domain"/>
    <property type="match status" value="1"/>
</dbReference>
<dbReference type="EMBL" id="LC580440">
    <property type="protein sequence ID" value="BCL05867.1"/>
    <property type="molecule type" value="Genomic_DNA"/>
</dbReference>
<dbReference type="Pfam" id="PF00562">
    <property type="entry name" value="RNA_pol_Rpb2_6"/>
    <property type="match status" value="1"/>
</dbReference>
<evidence type="ECO:0000256" key="7">
    <source>
        <dbReference type="HAMAP-Rule" id="MF_01321"/>
    </source>
</evidence>